<feature type="region of interest" description="Disordered" evidence="1">
    <location>
        <begin position="138"/>
        <end position="161"/>
    </location>
</feature>
<protein>
    <submittedName>
        <fullName evidence="2">Uncharacterized protein</fullName>
    </submittedName>
</protein>
<evidence type="ECO:0000256" key="1">
    <source>
        <dbReference type="SAM" id="MobiDB-lite"/>
    </source>
</evidence>
<accession>A0A1J7IBG1</accession>
<dbReference type="Proteomes" id="UP000182658">
    <property type="component" value="Unassembled WGS sequence"/>
</dbReference>
<evidence type="ECO:0000313" key="2">
    <source>
        <dbReference type="EMBL" id="OIW25015.1"/>
    </source>
</evidence>
<dbReference type="EMBL" id="KV875102">
    <property type="protein sequence ID" value="OIW25015.1"/>
    <property type="molecule type" value="Genomic_DNA"/>
</dbReference>
<dbReference type="InParanoid" id="A0A1J7IBG1"/>
<keyword evidence="3" id="KW-1185">Reference proteome</keyword>
<reference evidence="2 3" key="1">
    <citation type="submission" date="2016-10" db="EMBL/GenBank/DDBJ databases">
        <title>Draft genome sequence of Coniochaeta ligniaria NRRL30616, a lignocellulolytic fungus for bioabatement of inhibitors in plant biomass hydrolysates.</title>
        <authorList>
            <consortium name="DOE Joint Genome Institute"/>
            <person name="Jimenez D.J."/>
            <person name="Hector R.E."/>
            <person name="Riley R."/>
            <person name="Sun H."/>
            <person name="Grigoriev I.V."/>
            <person name="Van Elsas J.D."/>
            <person name="Nichols N.N."/>
        </authorList>
    </citation>
    <scope>NUCLEOTIDE SEQUENCE [LARGE SCALE GENOMIC DNA]</scope>
    <source>
        <strain evidence="2 3">NRRL 30616</strain>
    </source>
</reference>
<name>A0A1J7IBG1_9PEZI</name>
<feature type="compositionally biased region" description="Basic residues" evidence="1">
    <location>
        <begin position="150"/>
        <end position="161"/>
    </location>
</feature>
<dbReference type="AlphaFoldDB" id="A0A1J7IBG1"/>
<proteinExistence type="predicted"/>
<sequence>MKGHVPLRGGPRSMGMLRPTLHPSYGRYDLGKGVSSKNGRSPTGVQNGGSHVYDCPCCPRSSFLLWKFAQLAGWEDHHWLAFSTRSDWLRTRSRNLVDSSSDINLTSTGNTHLFGRPYPRGVLLSAVLCLSFSASGGDRTSFMSGQQPQGRRRRSISRLDP</sequence>
<evidence type="ECO:0000313" key="3">
    <source>
        <dbReference type="Proteomes" id="UP000182658"/>
    </source>
</evidence>
<organism evidence="2 3">
    <name type="scientific">Coniochaeta ligniaria NRRL 30616</name>
    <dbReference type="NCBI Taxonomy" id="1408157"/>
    <lineage>
        <taxon>Eukaryota</taxon>
        <taxon>Fungi</taxon>
        <taxon>Dikarya</taxon>
        <taxon>Ascomycota</taxon>
        <taxon>Pezizomycotina</taxon>
        <taxon>Sordariomycetes</taxon>
        <taxon>Sordariomycetidae</taxon>
        <taxon>Coniochaetales</taxon>
        <taxon>Coniochaetaceae</taxon>
        <taxon>Coniochaeta</taxon>
    </lineage>
</organism>
<gene>
    <name evidence="2" type="ORF">CONLIGDRAFT_78087</name>
</gene>